<dbReference type="GO" id="GO:0031533">
    <property type="term" value="C:mRNA capping enzyme complex"/>
    <property type="evidence" value="ECO:0007669"/>
    <property type="project" value="InterPro"/>
</dbReference>
<reference evidence="5" key="2">
    <citation type="journal article" date="2017" name="Sci. Adv.">
        <title>A tail of two voltages: Proteomic comparison of the three electric organs of the electric eel.</title>
        <authorList>
            <person name="Traeger L.L."/>
            <person name="Sabat G."/>
            <person name="Barrett-Wilt G.A."/>
            <person name="Wells G.B."/>
            <person name="Sussman M.R."/>
        </authorList>
    </citation>
    <scope>NUCLEOTIDE SEQUENCE [LARGE SCALE GENOMIC DNA]</scope>
</reference>
<dbReference type="PANTHER" id="PTHR48168:SF1">
    <property type="entry name" value="RNA GUANINE-N7 METHYLTRANSFERASE ACTIVATING SUBUNIT-RELATED"/>
    <property type="match status" value="1"/>
</dbReference>
<dbReference type="GO" id="GO:0106005">
    <property type="term" value="P:RNA 5'-cap (guanine-N7)-methylation"/>
    <property type="evidence" value="ECO:0007669"/>
    <property type="project" value="InterPro"/>
</dbReference>
<evidence type="ECO:0008006" key="6">
    <source>
        <dbReference type="Google" id="ProtNLM"/>
    </source>
</evidence>
<evidence type="ECO:0000313" key="5">
    <source>
        <dbReference type="Proteomes" id="UP000314983"/>
    </source>
</evidence>
<name>A0A4W4GQ73_ELEEL</name>
<dbReference type="STRING" id="8005.ENSEEEP00000038654"/>
<accession>A0A4W4GQ73</accession>
<dbReference type="AlphaFoldDB" id="A0A4W4GQ73"/>
<dbReference type="Pfam" id="PF15320">
    <property type="entry name" value="RAM"/>
    <property type="match status" value="1"/>
</dbReference>
<dbReference type="PANTHER" id="PTHR48168">
    <property type="entry name" value="RNA GUANINE-7 METHYLTRANSFERASE-ACTIVATING SUBUNIT-LIKE (PSEUDOGENE)-RELATED"/>
    <property type="match status" value="1"/>
</dbReference>
<protein>
    <recommendedName>
        <fullName evidence="6">RNMT-activating mini protein</fullName>
    </recommendedName>
</protein>
<reference evidence="5" key="1">
    <citation type="journal article" date="2014" name="Science">
        <title>Nonhuman genetics. Genomic basis for the convergent evolution of electric organs.</title>
        <authorList>
            <person name="Gallant J.R."/>
            <person name="Traeger L.L."/>
            <person name="Volkening J.D."/>
            <person name="Moffett H."/>
            <person name="Chen P.H."/>
            <person name="Novina C.D."/>
            <person name="Phillips G.N.Jr."/>
            <person name="Anand R."/>
            <person name="Wells G.B."/>
            <person name="Pinch M."/>
            <person name="Guth R."/>
            <person name="Unguez G.A."/>
            <person name="Albert J.S."/>
            <person name="Zakon H.H."/>
            <person name="Samanta M.P."/>
            <person name="Sussman M.R."/>
        </authorList>
    </citation>
    <scope>NUCLEOTIDE SEQUENCE [LARGE SCALE GENOMIC DNA]</scope>
</reference>
<dbReference type="InterPro" id="IPR028271">
    <property type="entry name" value="RAMAC"/>
</dbReference>
<dbReference type="Ensembl" id="ENSEEET00000039097.2">
    <property type="protein sequence ID" value="ENSEEEP00000038654.1"/>
    <property type="gene ID" value="ENSEEEG00000018347.2"/>
</dbReference>
<reference evidence="4" key="3">
    <citation type="submission" date="2020-05" db="EMBL/GenBank/DDBJ databases">
        <title>Electrophorus electricus (electric eel) genome, fEleEle1, primary haplotype.</title>
        <authorList>
            <person name="Myers G."/>
            <person name="Meyer A."/>
            <person name="Fedrigo O."/>
            <person name="Formenti G."/>
            <person name="Rhie A."/>
            <person name="Tracey A."/>
            <person name="Sims Y."/>
            <person name="Jarvis E.D."/>
        </authorList>
    </citation>
    <scope>NUCLEOTIDE SEQUENCE [LARGE SCALE GENOMIC DNA]</scope>
</reference>
<reference evidence="4" key="4">
    <citation type="submission" date="2025-08" db="UniProtKB">
        <authorList>
            <consortium name="Ensembl"/>
        </authorList>
    </citation>
    <scope>IDENTIFICATION</scope>
</reference>
<proteinExistence type="inferred from homology"/>
<dbReference type="OMA" id="WHIHALH"/>
<comment type="subcellular location">
    <subcellularLocation>
        <location evidence="1">Nucleus</location>
    </subcellularLocation>
</comment>
<dbReference type="Proteomes" id="UP000314983">
    <property type="component" value="Chromosome 4"/>
</dbReference>
<evidence type="ECO:0000256" key="2">
    <source>
        <dbReference type="ARBA" id="ARBA00023242"/>
    </source>
</evidence>
<comment type="similarity">
    <text evidence="3">Belongs to the RAM family.</text>
</comment>
<evidence type="ECO:0000256" key="1">
    <source>
        <dbReference type="ARBA" id="ARBA00004123"/>
    </source>
</evidence>
<evidence type="ECO:0000313" key="4">
    <source>
        <dbReference type="Ensembl" id="ENSEEEP00000038654.1"/>
    </source>
</evidence>
<keyword evidence="5" id="KW-1185">Reference proteome</keyword>
<evidence type="ECO:0000256" key="3">
    <source>
        <dbReference type="ARBA" id="ARBA00034716"/>
    </source>
</evidence>
<organism evidence="4 5">
    <name type="scientific">Electrophorus electricus</name>
    <name type="common">Electric eel</name>
    <name type="synonym">Gymnotus electricus</name>
    <dbReference type="NCBI Taxonomy" id="8005"/>
    <lineage>
        <taxon>Eukaryota</taxon>
        <taxon>Metazoa</taxon>
        <taxon>Chordata</taxon>
        <taxon>Craniata</taxon>
        <taxon>Vertebrata</taxon>
        <taxon>Euteleostomi</taxon>
        <taxon>Actinopterygii</taxon>
        <taxon>Neopterygii</taxon>
        <taxon>Teleostei</taxon>
        <taxon>Ostariophysi</taxon>
        <taxon>Gymnotiformes</taxon>
        <taxon>Gymnotoidei</taxon>
        <taxon>Gymnotidae</taxon>
        <taxon>Electrophorus</taxon>
    </lineage>
</organism>
<reference evidence="4" key="5">
    <citation type="submission" date="2025-09" db="UniProtKB">
        <authorList>
            <consortium name="Ensembl"/>
        </authorList>
    </citation>
    <scope>IDENTIFICATION</scope>
</reference>
<sequence length="91" mass="10872">MTECTETSPNYESQFAHRFTEEDEAFQQYVLRPQSQPPVVEAWRPRGGGFQRGRDNRLSIYICDYYGFVIGIWYRMNNWHIHALHSCICCY</sequence>
<dbReference type="GO" id="GO:0003723">
    <property type="term" value="F:RNA binding"/>
    <property type="evidence" value="ECO:0007669"/>
    <property type="project" value="InterPro"/>
</dbReference>
<dbReference type="GeneTree" id="ENSGT00940000168079"/>
<keyword evidence="2" id="KW-0539">Nucleus</keyword>